<dbReference type="PANTHER" id="PTHR13016:SF0">
    <property type="entry name" value="AMME SYNDROME CANDIDATE GENE 1 PROTEIN"/>
    <property type="match status" value="1"/>
</dbReference>
<dbReference type="EMBL" id="LPUF01000001">
    <property type="protein sequence ID" value="OQK16579.1"/>
    <property type="molecule type" value="Genomic_DNA"/>
</dbReference>
<dbReference type="InterPro" id="IPR027623">
    <property type="entry name" value="AmmeMemoSam_A"/>
</dbReference>
<dbReference type="InterPro" id="IPR002733">
    <property type="entry name" value="AMMECR1_domain"/>
</dbReference>
<dbReference type="RefSeq" id="WP_080521207.1">
    <property type="nucleotide sequence ID" value="NZ_LPUF01000001.1"/>
</dbReference>
<dbReference type="OrthoDB" id="9782820at2"/>
<comment type="caution">
    <text evidence="2">The sequence shown here is derived from an EMBL/GenBank/DDBJ whole genome shotgun (WGS) entry which is preliminary data.</text>
</comment>
<reference evidence="2 3" key="1">
    <citation type="submission" date="2015-12" db="EMBL/GenBank/DDBJ databases">
        <authorList>
            <person name="Shamseldin A."/>
            <person name="Moawad H."/>
            <person name="Abd El-Rahim W.M."/>
            <person name="Sadowsky M.J."/>
        </authorList>
    </citation>
    <scope>NUCLEOTIDE SEQUENCE [LARGE SCALE GENOMIC DNA]</scope>
    <source>
        <strain evidence="2 3">WF1</strain>
    </source>
</reference>
<evidence type="ECO:0000313" key="3">
    <source>
        <dbReference type="Proteomes" id="UP000191980"/>
    </source>
</evidence>
<protein>
    <recommendedName>
        <fullName evidence="1">AMMECR1 domain-containing protein</fullName>
    </recommendedName>
</protein>
<dbReference type="InterPro" id="IPR036071">
    <property type="entry name" value="AMMECR1_dom_sf"/>
</dbReference>
<evidence type="ECO:0000313" key="2">
    <source>
        <dbReference type="EMBL" id="OQK16579.1"/>
    </source>
</evidence>
<evidence type="ECO:0000259" key="1">
    <source>
        <dbReference type="PROSITE" id="PS51112"/>
    </source>
</evidence>
<dbReference type="InterPro" id="IPR027485">
    <property type="entry name" value="AMMECR1_N"/>
</dbReference>
<gene>
    <name evidence="2" type="ORF">AU255_01345</name>
</gene>
<dbReference type="PROSITE" id="PS51112">
    <property type="entry name" value="AMMECR1"/>
    <property type="match status" value="1"/>
</dbReference>
<dbReference type="Proteomes" id="UP000191980">
    <property type="component" value="Unassembled WGS sequence"/>
</dbReference>
<dbReference type="AlphaFoldDB" id="A0A1V8M4U5"/>
<organism evidence="2 3">
    <name type="scientific">Methyloprofundus sedimenti</name>
    <dbReference type="NCBI Taxonomy" id="1420851"/>
    <lineage>
        <taxon>Bacteria</taxon>
        <taxon>Pseudomonadati</taxon>
        <taxon>Pseudomonadota</taxon>
        <taxon>Gammaproteobacteria</taxon>
        <taxon>Methylococcales</taxon>
        <taxon>Methylococcaceae</taxon>
        <taxon>Methyloprofundus</taxon>
    </lineage>
</organism>
<dbReference type="STRING" id="1420851.AU255_01345"/>
<dbReference type="InterPro" id="IPR023473">
    <property type="entry name" value="AMMECR1"/>
</dbReference>
<name>A0A1V8M4U5_9GAMM</name>
<dbReference type="SUPFAM" id="SSF143447">
    <property type="entry name" value="AMMECR1-like"/>
    <property type="match status" value="1"/>
</dbReference>
<dbReference type="Gene3D" id="3.30.700.20">
    <property type="entry name" value="Hypothetical protein ph0010, domain 1"/>
    <property type="match status" value="1"/>
</dbReference>
<dbReference type="PANTHER" id="PTHR13016">
    <property type="entry name" value="AMMECR1 HOMOLOG"/>
    <property type="match status" value="1"/>
</dbReference>
<sequence length="191" mass="21678">MSLTRSQQQQLLQVARDSIAYGLKHGQALPLNSKEYAPELQVLRATFVTLEIKHQLRGCIGMLEAVRPLVIDIAENAFAAAFRDPRFPPVSEQEFHAPLDIHLSILSPAEVMSFYSEEDLIRQLRPGIDGLIMQEGSKRGTFLPSVWESLSEPDDFLQHLKQKTGLAKEYWSDSLKISRYECEYISESDDV</sequence>
<dbReference type="NCBIfam" id="TIGR00296">
    <property type="entry name" value="TIGR00296 family protein"/>
    <property type="match status" value="1"/>
</dbReference>
<dbReference type="NCBIfam" id="TIGR04335">
    <property type="entry name" value="AmmeMemoSam_A"/>
    <property type="match status" value="1"/>
</dbReference>
<dbReference type="Pfam" id="PF01871">
    <property type="entry name" value="AMMECR1"/>
    <property type="match status" value="1"/>
</dbReference>
<keyword evidence="3" id="KW-1185">Reference proteome</keyword>
<accession>A0A1V8M4U5</accession>
<proteinExistence type="predicted"/>
<dbReference type="Gene3D" id="3.30.1490.150">
    <property type="entry name" value="Hypothetical protein ph0010, domain 2"/>
    <property type="match status" value="1"/>
</dbReference>
<feature type="domain" description="AMMECR1" evidence="1">
    <location>
        <begin position="6"/>
        <end position="191"/>
    </location>
</feature>